<keyword evidence="1" id="KW-1133">Transmembrane helix</keyword>
<organism evidence="2 3">
    <name type="scientific">Kriegella aquimaris</name>
    <dbReference type="NCBI Taxonomy" id="192904"/>
    <lineage>
        <taxon>Bacteria</taxon>
        <taxon>Pseudomonadati</taxon>
        <taxon>Bacteroidota</taxon>
        <taxon>Flavobacteriia</taxon>
        <taxon>Flavobacteriales</taxon>
        <taxon>Flavobacteriaceae</taxon>
        <taxon>Kriegella</taxon>
    </lineage>
</organism>
<reference evidence="3" key="1">
    <citation type="submission" date="2016-10" db="EMBL/GenBank/DDBJ databases">
        <authorList>
            <person name="Varghese N."/>
            <person name="Submissions S."/>
        </authorList>
    </citation>
    <scope>NUCLEOTIDE SEQUENCE [LARGE SCALE GENOMIC DNA]</scope>
    <source>
        <strain evidence="3">DSM 19886</strain>
    </source>
</reference>
<keyword evidence="1" id="KW-0472">Membrane</keyword>
<accession>A0A1G9KMY8</accession>
<feature type="transmembrane region" description="Helical" evidence="1">
    <location>
        <begin position="126"/>
        <end position="148"/>
    </location>
</feature>
<protein>
    <recommendedName>
        <fullName evidence="4">DUF2938 domain-containing protein</fullName>
    </recommendedName>
</protein>
<feature type="transmembrane region" description="Helical" evidence="1">
    <location>
        <begin position="6"/>
        <end position="27"/>
    </location>
</feature>
<proteinExistence type="predicted"/>
<evidence type="ECO:0000256" key="1">
    <source>
        <dbReference type="SAM" id="Phobius"/>
    </source>
</evidence>
<sequence length="149" mass="16453">MGTTAIYVILLAGVVATTVMTIFSHVVSKIRNREFNEAQLLNKFIDNTKCLPEVNNENAVWGWFIHYVIGIIVAIWMYCVFLLSAWPMTIWLGGILGFIAGVVGAVGWLGLFVFHANAPETDVKEFIIQLLMAHCIFGASAALVFGVFI</sequence>
<dbReference type="EMBL" id="FNGV01000001">
    <property type="protein sequence ID" value="SDL51071.1"/>
    <property type="molecule type" value="Genomic_DNA"/>
</dbReference>
<dbReference type="Proteomes" id="UP000199440">
    <property type="component" value="Unassembled WGS sequence"/>
</dbReference>
<keyword evidence="1" id="KW-0812">Transmembrane</keyword>
<feature type="transmembrane region" description="Helical" evidence="1">
    <location>
        <begin position="64"/>
        <end position="84"/>
    </location>
</feature>
<dbReference type="OrthoDB" id="673991at2"/>
<dbReference type="AlphaFoldDB" id="A0A1G9KMY8"/>
<name>A0A1G9KMY8_9FLAO</name>
<evidence type="ECO:0008006" key="4">
    <source>
        <dbReference type="Google" id="ProtNLM"/>
    </source>
</evidence>
<feature type="transmembrane region" description="Helical" evidence="1">
    <location>
        <begin position="90"/>
        <end position="114"/>
    </location>
</feature>
<dbReference type="RefSeq" id="WP_089886094.1">
    <property type="nucleotide sequence ID" value="NZ_FNGV01000001.1"/>
</dbReference>
<evidence type="ECO:0000313" key="2">
    <source>
        <dbReference type="EMBL" id="SDL51071.1"/>
    </source>
</evidence>
<dbReference type="STRING" id="192904.SAMN04488514_1011060"/>
<evidence type="ECO:0000313" key="3">
    <source>
        <dbReference type="Proteomes" id="UP000199440"/>
    </source>
</evidence>
<gene>
    <name evidence="2" type="ORF">SAMN04488514_1011060</name>
</gene>
<keyword evidence="3" id="KW-1185">Reference proteome</keyword>